<comment type="caution">
    <text evidence="2">The sequence shown here is derived from an EMBL/GenBank/DDBJ whole genome shotgun (WGS) entry which is preliminary data.</text>
</comment>
<sequence length="69" mass="7803">MKEPAKNAAADFAYEIPDERLLAYSALPIIDRLRWLDEIRQFTLAVRAAPAATARRQTDGERESGESLR</sequence>
<reference evidence="2" key="1">
    <citation type="submission" date="2014-02" db="EMBL/GenBank/DDBJ databases">
        <title>Expanding our view of genomic diversity in Candidatus Accumulibacter clades.</title>
        <authorList>
            <person name="Skennerton C.T."/>
            <person name="Barr J.J."/>
            <person name="Slater F.R."/>
            <person name="Bond P.L."/>
            <person name="Tyson G.W."/>
        </authorList>
    </citation>
    <scope>NUCLEOTIDE SEQUENCE [LARGE SCALE GENOMIC DNA]</scope>
</reference>
<dbReference type="Proteomes" id="UP000020218">
    <property type="component" value="Unassembled WGS sequence"/>
</dbReference>
<evidence type="ECO:0000256" key="1">
    <source>
        <dbReference type="SAM" id="MobiDB-lite"/>
    </source>
</evidence>
<dbReference type="AlphaFoldDB" id="A0A011PJL9"/>
<proteinExistence type="predicted"/>
<gene>
    <name evidence="2" type="ORF">AW08_02558</name>
</gene>
<accession>A0A011PJL9</accession>
<evidence type="ECO:0000313" key="2">
    <source>
        <dbReference type="EMBL" id="EXI66444.1"/>
    </source>
</evidence>
<keyword evidence="3" id="KW-1185">Reference proteome</keyword>
<evidence type="ECO:0000313" key="3">
    <source>
        <dbReference type="Proteomes" id="UP000020218"/>
    </source>
</evidence>
<feature type="region of interest" description="Disordered" evidence="1">
    <location>
        <begin position="49"/>
        <end position="69"/>
    </location>
</feature>
<name>A0A011PJL9_9PROT</name>
<feature type="compositionally biased region" description="Basic and acidic residues" evidence="1">
    <location>
        <begin position="56"/>
        <end position="69"/>
    </location>
</feature>
<organism evidence="2 3">
    <name type="scientific">Candidatus Accumulibacter adjunctus</name>
    <dbReference type="NCBI Taxonomy" id="1454001"/>
    <lineage>
        <taxon>Bacteria</taxon>
        <taxon>Pseudomonadati</taxon>
        <taxon>Pseudomonadota</taxon>
        <taxon>Betaproteobacteria</taxon>
        <taxon>Candidatus Accumulibacter</taxon>
    </lineage>
</organism>
<protein>
    <submittedName>
        <fullName evidence="2">Uncharacterized protein</fullName>
    </submittedName>
</protein>
<dbReference type="PATRIC" id="fig|1454001.3.peg.2607"/>
<dbReference type="EMBL" id="JFAX01000015">
    <property type="protein sequence ID" value="EXI66444.1"/>
    <property type="molecule type" value="Genomic_DNA"/>
</dbReference>